<feature type="compositionally biased region" description="Low complexity" evidence="2">
    <location>
        <begin position="289"/>
        <end position="298"/>
    </location>
</feature>
<gene>
    <name evidence="4" type="ORF">FFLO_05432</name>
</gene>
<sequence length="355" mass="38323">MQSTTSLFRTSLRRTALPLVRARPYSVGTGSTDAQAQASSSGLPSPEASSSLQQATGDVSASSSSTPSSGLNSEPSTSSSTSASTPTPTRTRSQNRTPKIPSTSSTAEYVRENGIPGFLPRESFENVEKWVGGHWERLEAEMQSNETLRNLLASKSSRGSRSSTVDIVTLLSETARDPSCSVAFNSASLILNTSFFLEKLRVPQGSNIPAQMEHLEDQLVGRARGMVGGGFLWLVKMKSASGSKSFRYQIMPTHAAGTLLVRNRMMLGRNAQTDLFRSAGASDESPDNSSSGYSEPASSGVTSNIDLAHLTVTPLACVSLFEHVYLPKYGVNGKEDYVRDWIRHLDWRSIEKNSN</sequence>
<dbReference type="AlphaFoldDB" id="A0A8K0JIJ3"/>
<dbReference type="InterPro" id="IPR019832">
    <property type="entry name" value="Mn/Fe_SOD_C"/>
</dbReference>
<dbReference type="Pfam" id="PF02777">
    <property type="entry name" value="Sod_Fe_C"/>
    <property type="match status" value="1"/>
</dbReference>
<dbReference type="EMBL" id="JABELV010000137">
    <property type="protein sequence ID" value="KAG7529743.1"/>
    <property type="molecule type" value="Genomic_DNA"/>
</dbReference>
<name>A0A8K0JIJ3_9TREE</name>
<dbReference type="Gene3D" id="3.55.40.20">
    <property type="entry name" value="Iron/manganese superoxide dismutase, C-terminal domain"/>
    <property type="match status" value="1"/>
</dbReference>
<evidence type="ECO:0000313" key="5">
    <source>
        <dbReference type="Proteomes" id="UP000812966"/>
    </source>
</evidence>
<dbReference type="GO" id="GO:0005737">
    <property type="term" value="C:cytoplasm"/>
    <property type="evidence" value="ECO:0007669"/>
    <property type="project" value="TreeGrafter"/>
</dbReference>
<protein>
    <recommendedName>
        <fullName evidence="3">Manganese/iron superoxide dismutase C-terminal domain-containing protein</fullName>
    </recommendedName>
</protein>
<dbReference type="SUPFAM" id="SSF54719">
    <property type="entry name" value="Fe,Mn superoxide dismutase (SOD), C-terminal domain"/>
    <property type="match status" value="1"/>
</dbReference>
<dbReference type="PANTHER" id="PTHR43595">
    <property type="entry name" value="37S RIBOSOMAL PROTEIN S26, MITOCHONDRIAL"/>
    <property type="match status" value="1"/>
</dbReference>
<dbReference type="Proteomes" id="UP000812966">
    <property type="component" value="Unassembled WGS sequence"/>
</dbReference>
<dbReference type="GO" id="GO:0046872">
    <property type="term" value="F:metal ion binding"/>
    <property type="evidence" value="ECO:0007669"/>
    <property type="project" value="InterPro"/>
</dbReference>
<keyword evidence="5" id="KW-1185">Reference proteome</keyword>
<feature type="domain" description="Manganese/iron superoxide dismutase C-terminal" evidence="3">
    <location>
        <begin position="310"/>
        <end position="353"/>
    </location>
</feature>
<comment type="function">
    <text evidence="1">Component of the mitochondrial ribosome (mitoribosome), a dedicated translation machinery responsible for the synthesis of mitochondrial genome-encoded proteins, including at least some of the essential transmembrane subunits of the mitochondrial respiratory chain. The mitoribosomes are attached to the mitochondrial inner membrane and translation products are cotranslationally integrated into the membrane.</text>
</comment>
<proteinExistence type="predicted"/>
<feature type="compositionally biased region" description="Low complexity" evidence="2">
    <location>
        <begin position="38"/>
        <end position="52"/>
    </location>
</feature>
<dbReference type="InterPro" id="IPR036314">
    <property type="entry name" value="SOD_C_sf"/>
</dbReference>
<accession>A0A8K0JIJ3</accession>
<evidence type="ECO:0000256" key="1">
    <source>
        <dbReference type="ARBA" id="ARBA00037226"/>
    </source>
</evidence>
<evidence type="ECO:0000313" key="4">
    <source>
        <dbReference type="EMBL" id="KAG7529743.1"/>
    </source>
</evidence>
<organism evidence="4 5">
    <name type="scientific">Filobasidium floriforme</name>
    <dbReference type="NCBI Taxonomy" id="5210"/>
    <lineage>
        <taxon>Eukaryota</taxon>
        <taxon>Fungi</taxon>
        <taxon>Dikarya</taxon>
        <taxon>Basidiomycota</taxon>
        <taxon>Agaricomycotina</taxon>
        <taxon>Tremellomycetes</taxon>
        <taxon>Filobasidiales</taxon>
        <taxon>Filobasidiaceae</taxon>
        <taxon>Filobasidium</taxon>
    </lineage>
</organism>
<feature type="compositionally biased region" description="Low complexity" evidence="2">
    <location>
        <begin position="60"/>
        <end position="98"/>
    </location>
</feature>
<feature type="region of interest" description="Disordered" evidence="2">
    <location>
        <begin position="22"/>
        <end position="111"/>
    </location>
</feature>
<feature type="compositionally biased region" description="Polar residues" evidence="2">
    <location>
        <begin position="28"/>
        <end position="37"/>
    </location>
</feature>
<dbReference type="PANTHER" id="PTHR43595:SF2">
    <property type="entry name" value="SMALL RIBOSOMAL SUBUNIT PROTEIN MS42"/>
    <property type="match status" value="1"/>
</dbReference>
<reference evidence="4" key="1">
    <citation type="submission" date="2020-04" db="EMBL/GenBank/DDBJ databases">
        <title>Analysis of mating type loci in Filobasidium floriforme.</title>
        <authorList>
            <person name="Nowrousian M."/>
        </authorList>
    </citation>
    <scope>NUCLEOTIDE SEQUENCE</scope>
    <source>
        <strain evidence="4">CBS 6242</strain>
    </source>
</reference>
<feature type="region of interest" description="Disordered" evidence="2">
    <location>
        <begin position="278"/>
        <end position="298"/>
    </location>
</feature>
<evidence type="ECO:0000256" key="2">
    <source>
        <dbReference type="SAM" id="MobiDB-lite"/>
    </source>
</evidence>
<dbReference type="GO" id="GO:0004784">
    <property type="term" value="F:superoxide dismutase activity"/>
    <property type="evidence" value="ECO:0007669"/>
    <property type="project" value="InterPro"/>
</dbReference>
<comment type="caution">
    <text evidence="4">The sequence shown here is derived from an EMBL/GenBank/DDBJ whole genome shotgun (WGS) entry which is preliminary data.</text>
</comment>
<evidence type="ECO:0000259" key="3">
    <source>
        <dbReference type="Pfam" id="PF02777"/>
    </source>
</evidence>